<dbReference type="OrthoDB" id="4714412at2"/>
<protein>
    <submittedName>
        <fullName evidence="3">Putative OB-fold protein</fullName>
    </submittedName>
</protein>
<reference evidence="3 4" key="1">
    <citation type="submission" date="2018-06" db="EMBL/GenBank/DDBJ databases">
        <title>Genomic Encyclopedia of Type Strains, Phase IV (KMG-IV): sequencing the most valuable type-strain genomes for metagenomic binning, comparative biology and taxonomic classification.</title>
        <authorList>
            <person name="Goeker M."/>
        </authorList>
    </citation>
    <scope>NUCLEOTIDE SEQUENCE [LARGE SCALE GENOMIC DNA]</scope>
    <source>
        <strain evidence="3 4">DSM 44599</strain>
    </source>
</reference>
<evidence type="ECO:0000259" key="2">
    <source>
        <dbReference type="Pfam" id="PF12172"/>
    </source>
</evidence>
<organism evidence="3 4">
    <name type="scientific">Nocardia puris</name>
    <dbReference type="NCBI Taxonomy" id="208602"/>
    <lineage>
        <taxon>Bacteria</taxon>
        <taxon>Bacillati</taxon>
        <taxon>Actinomycetota</taxon>
        <taxon>Actinomycetes</taxon>
        <taxon>Mycobacteriales</taxon>
        <taxon>Nocardiaceae</taxon>
        <taxon>Nocardia</taxon>
    </lineage>
</organism>
<keyword evidence="4" id="KW-1185">Reference proteome</keyword>
<dbReference type="InterPro" id="IPR022002">
    <property type="entry name" value="ChsH2_Znr"/>
</dbReference>
<dbReference type="InterPro" id="IPR012340">
    <property type="entry name" value="NA-bd_OB-fold"/>
</dbReference>
<dbReference type="PANTHER" id="PTHR34075:SF5">
    <property type="entry name" value="BLR3430 PROTEIN"/>
    <property type="match status" value="1"/>
</dbReference>
<dbReference type="Pfam" id="PF01796">
    <property type="entry name" value="OB_ChsH2_C"/>
    <property type="match status" value="1"/>
</dbReference>
<evidence type="ECO:0000313" key="3">
    <source>
        <dbReference type="EMBL" id="RBO96148.1"/>
    </source>
</evidence>
<dbReference type="RefSeq" id="WP_067509514.1">
    <property type="nucleotide sequence ID" value="NZ_QNRE01000001.1"/>
</dbReference>
<dbReference type="InterPro" id="IPR002878">
    <property type="entry name" value="ChsH2_C"/>
</dbReference>
<dbReference type="Gene3D" id="6.10.30.10">
    <property type="match status" value="1"/>
</dbReference>
<proteinExistence type="predicted"/>
<evidence type="ECO:0000313" key="4">
    <source>
        <dbReference type="Proteomes" id="UP000252586"/>
    </source>
</evidence>
<feature type="domain" description="ChsH2 C-terminal OB-fold" evidence="1">
    <location>
        <begin position="54"/>
        <end position="118"/>
    </location>
</feature>
<comment type="caution">
    <text evidence="3">The sequence shown here is derived from an EMBL/GenBank/DDBJ whole genome shotgun (WGS) entry which is preliminary data.</text>
</comment>
<dbReference type="PANTHER" id="PTHR34075">
    <property type="entry name" value="BLR3430 PROTEIN"/>
    <property type="match status" value="1"/>
</dbReference>
<dbReference type="Proteomes" id="UP000252586">
    <property type="component" value="Unassembled WGS sequence"/>
</dbReference>
<dbReference type="Pfam" id="PF12172">
    <property type="entry name" value="zf-ChsH2"/>
    <property type="match status" value="1"/>
</dbReference>
<evidence type="ECO:0000259" key="1">
    <source>
        <dbReference type="Pfam" id="PF01796"/>
    </source>
</evidence>
<dbReference type="EMBL" id="QNRE01000001">
    <property type="protein sequence ID" value="RBO96148.1"/>
    <property type="molecule type" value="Genomic_DNA"/>
</dbReference>
<dbReference type="AlphaFoldDB" id="A0A366E415"/>
<gene>
    <name evidence="3" type="ORF">DFR74_101159</name>
</gene>
<dbReference type="InterPro" id="IPR052513">
    <property type="entry name" value="Thioester_dehydratase-like"/>
</dbReference>
<feature type="domain" description="ChsH2 rubredoxin-like zinc ribbon" evidence="2">
    <location>
        <begin position="18"/>
        <end position="49"/>
    </location>
</feature>
<dbReference type="SUPFAM" id="SSF50249">
    <property type="entry name" value="Nucleic acid-binding proteins"/>
    <property type="match status" value="1"/>
</dbReference>
<dbReference type="STRING" id="1210090.GCA_001613185_03260"/>
<sequence length="142" mass="15223">MPDVLAPLAAHLFTGEPDAPRLLGSRCAPCDVTTFPVQSTCPRCGRGDLLETEYRETGTLWTFTIQNFPPKSPPYAGVGEFIPYAVGYVEFAGQGLVEGRIDCADPESLAIGMPMRVRLCAFESAGGARSIHCFRPLAEDGG</sequence>
<accession>A0A366E415</accession>
<name>A0A366E415_9NOCA</name>